<sequence length="137" mass="16035">MADDLRGRDHIFSTISEIRYAKEERLRASHFVLDRGGSICVRYLLIAWLCEQRSSPSPMCDWLRDLLWLRGTRSPARFDISSGLEREREREINELFPIYNPDFVRKREIGDEREGKNVESGTHVAMAFTLSHVRNLP</sequence>
<name>W9RW77_9ROSA</name>
<dbReference type="EMBL" id="KE344673">
    <property type="protein sequence ID" value="EXB75173.1"/>
    <property type="molecule type" value="Genomic_DNA"/>
</dbReference>
<protein>
    <submittedName>
        <fullName evidence="1">Uncharacterized protein</fullName>
    </submittedName>
</protein>
<dbReference type="AlphaFoldDB" id="W9RW77"/>
<dbReference type="Proteomes" id="UP000030645">
    <property type="component" value="Unassembled WGS sequence"/>
</dbReference>
<gene>
    <name evidence="1" type="ORF">L484_025952</name>
</gene>
<keyword evidence="2" id="KW-1185">Reference proteome</keyword>
<accession>W9RW77</accession>
<evidence type="ECO:0000313" key="2">
    <source>
        <dbReference type="Proteomes" id="UP000030645"/>
    </source>
</evidence>
<evidence type="ECO:0000313" key="1">
    <source>
        <dbReference type="EMBL" id="EXB75173.1"/>
    </source>
</evidence>
<proteinExistence type="predicted"/>
<reference evidence="2" key="1">
    <citation type="submission" date="2013-01" db="EMBL/GenBank/DDBJ databases">
        <title>Draft Genome Sequence of a Mulberry Tree, Morus notabilis C.K. Schneid.</title>
        <authorList>
            <person name="He N."/>
            <person name="Zhao S."/>
        </authorList>
    </citation>
    <scope>NUCLEOTIDE SEQUENCE</scope>
</reference>
<organism evidence="1 2">
    <name type="scientific">Morus notabilis</name>
    <dbReference type="NCBI Taxonomy" id="981085"/>
    <lineage>
        <taxon>Eukaryota</taxon>
        <taxon>Viridiplantae</taxon>
        <taxon>Streptophyta</taxon>
        <taxon>Embryophyta</taxon>
        <taxon>Tracheophyta</taxon>
        <taxon>Spermatophyta</taxon>
        <taxon>Magnoliopsida</taxon>
        <taxon>eudicotyledons</taxon>
        <taxon>Gunneridae</taxon>
        <taxon>Pentapetalae</taxon>
        <taxon>rosids</taxon>
        <taxon>fabids</taxon>
        <taxon>Rosales</taxon>
        <taxon>Moraceae</taxon>
        <taxon>Moreae</taxon>
        <taxon>Morus</taxon>
    </lineage>
</organism>